<dbReference type="EMBL" id="JXTB01000180">
    <property type="protein sequence ID" value="PON55674.1"/>
    <property type="molecule type" value="Genomic_DNA"/>
</dbReference>
<organism evidence="8 9">
    <name type="scientific">Parasponia andersonii</name>
    <name type="common">Sponia andersonii</name>
    <dbReference type="NCBI Taxonomy" id="3476"/>
    <lineage>
        <taxon>Eukaryota</taxon>
        <taxon>Viridiplantae</taxon>
        <taxon>Streptophyta</taxon>
        <taxon>Embryophyta</taxon>
        <taxon>Tracheophyta</taxon>
        <taxon>Spermatophyta</taxon>
        <taxon>Magnoliopsida</taxon>
        <taxon>eudicotyledons</taxon>
        <taxon>Gunneridae</taxon>
        <taxon>Pentapetalae</taxon>
        <taxon>rosids</taxon>
        <taxon>fabids</taxon>
        <taxon>Rosales</taxon>
        <taxon>Cannabaceae</taxon>
        <taxon>Parasponia</taxon>
    </lineage>
</organism>
<dbReference type="OrthoDB" id="930488at2759"/>
<dbReference type="AlphaFoldDB" id="A0A2P5C3X4"/>
<comment type="caution">
    <text evidence="8">The sequence shown here is derived from an EMBL/GenBank/DDBJ whole genome shotgun (WGS) entry which is preliminary data.</text>
</comment>
<name>A0A2P5C3X4_PARAD</name>
<dbReference type="GO" id="GO:0009506">
    <property type="term" value="C:plasmodesma"/>
    <property type="evidence" value="ECO:0007669"/>
    <property type="project" value="TreeGrafter"/>
</dbReference>
<sequence>MLVLLVSSVPSEYCSVEAGEEGEQTTRRRRSLQGGKSISPGALRRDLPFCGKVAGGLPYAMSCLPQPSNPQDRGCLKIYRCRK</sequence>
<keyword evidence="5" id="KW-0732">Signal</keyword>
<protein>
    <submittedName>
        <fullName evidence="8">Rapid ALkalinization Factor</fullName>
    </submittedName>
</protein>
<dbReference type="GO" id="GO:0005576">
    <property type="term" value="C:extracellular region"/>
    <property type="evidence" value="ECO:0007669"/>
    <property type="project" value="UniProtKB-SubCell"/>
</dbReference>
<keyword evidence="3" id="KW-0964">Secreted</keyword>
<evidence type="ECO:0000313" key="9">
    <source>
        <dbReference type="Proteomes" id="UP000237105"/>
    </source>
</evidence>
<feature type="region of interest" description="Disordered" evidence="7">
    <location>
        <begin position="17"/>
        <end position="41"/>
    </location>
</feature>
<keyword evidence="6" id="KW-1015">Disulfide bond</keyword>
<dbReference type="Proteomes" id="UP000237105">
    <property type="component" value="Unassembled WGS sequence"/>
</dbReference>
<evidence type="ECO:0000256" key="3">
    <source>
        <dbReference type="ARBA" id="ARBA00022525"/>
    </source>
</evidence>
<evidence type="ECO:0000256" key="6">
    <source>
        <dbReference type="ARBA" id="ARBA00023157"/>
    </source>
</evidence>
<keyword evidence="9" id="KW-1185">Reference proteome</keyword>
<reference evidence="9" key="1">
    <citation type="submission" date="2016-06" db="EMBL/GenBank/DDBJ databases">
        <title>Parallel loss of symbiosis genes in relatives of nitrogen-fixing non-legume Parasponia.</title>
        <authorList>
            <person name="Van Velzen R."/>
            <person name="Holmer R."/>
            <person name="Bu F."/>
            <person name="Rutten L."/>
            <person name="Van Zeijl A."/>
            <person name="Liu W."/>
            <person name="Santuari L."/>
            <person name="Cao Q."/>
            <person name="Sharma T."/>
            <person name="Shen D."/>
            <person name="Roswanjaya Y."/>
            <person name="Wardhani T."/>
            <person name="Kalhor M.S."/>
            <person name="Jansen J."/>
            <person name="Van den Hoogen J."/>
            <person name="Gungor B."/>
            <person name="Hartog M."/>
            <person name="Hontelez J."/>
            <person name="Verver J."/>
            <person name="Yang W.-C."/>
            <person name="Schijlen E."/>
            <person name="Repin R."/>
            <person name="Schilthuizen M."/>
            <person name="Schranz E."/>
            <person name="Heidstra R."/>
            <person name="Miyata K."/>
            <person name="Fedorova E."/>
            <person name="Kohlen W."/>
            <person name="Bisseling T."/>
            <person name="Smit S."/>
            <person name="Geurts R."/>
        </authorList>
    </citation>
    <scope>NUCLEOTIDE SEQUENCE [LARGE SCALE GENOMIC DNA]</scope>
    <source>
        <strain evidence="9">cv. WU1-14</strain>
    </source>
</reference>
<dbReference type="InterPro" id="IPR008801">
    <property type="entry name" value="RALF"/>
</dbReference>
<dbReference type="PANTHER" id="PTHR33136">
    <property type="entry name" value="RAPID ALKALINIZATION FACTOR-LIKE"/>
    <property type="match status" value="1"/>
</dbReference>
<comment type="subcellular location">
    <subcellularLocation>
        <location evidence="1">Secreted</location>
    </subcellularLocation>
</comment>
<accession>A0A2P5C3X4</accession>
<dbReference type="PANTHER" id="PTHR33136:SF4">
    <property type="entry name" value="PROTEIN RALF-LIKE 32"/>
    <property type="match status" value="1"/>
</dbReference>
<dbReference type="GO" id="GO:0040008">
    <property type="term" value="P:regulation of growth"/>
    <property type="evidence" value="ECO:0007669"/>
    <property type="project" value="UniProtKB-ARBA"/>
</dbReference>
<dbReference type="GO" id="GO:0005179">
    <property type="term" value="F:hormone activity"/>
    <property type="evidence" value="ECO:0007669"/>
    <property type="project" value="UniProtKB-KW"/>
</dbReference>
<evidence type="ECO:0000256" key="4">
    <source>
        <dbReference type="ARBA" id="ARBA00022702"/>
    </source>
</evidence>
<comment type="similarity">
    <text evidence="2">Belongs to the plant rapid alkalinization factor (RALF) family.</text>
</comment>
<keyword evidence="4" id="KW-0372">Hormone</keyword>
<dbReference type="Pfam" id="PF05498">
    <property type="entry name" value="RALF"/>
    <property type="match status" value="1"/>
</dbReference>
<evidence type="ECO:0000313" key="8">
    <source>
        <dbReference type="EMBL" id="PON55674.1"/>
    </source>
</evidence>
<evidence type="ECO:0000256" key="7">
    <source>
        <dbReference type="SAM" id="MobiDB-lite"/>
    </source>
</evidence>
<proteinExistence type="inferred from homology"/>
<gene>
    <name evidence="8" type="ORF">PanWU01x14_186260</name>
</gene>
<evidence type="ECO:0000256" key="1">
    <source>
        <dbReference type="ARBA" id="ARBA00004613"/>
    </source>
</evidence>
<evidence type="ECO:0000256" key="2">
    <source>
        <dbReference type="ARBA" id="ARBA00009178"/>
    </source>
</evidence>
<evidence type="ECO:0000256" key="5">
    <source>
        <dbReference type="ARBA" id="ARBA00022729"/>
    </source>
</evidence>
<dbReference type="GO" id="GO:0019722">
    <property type="term" value="P:calcium-mediated signaling"/>
    <property type="evidence" value="ECO:0007669"/>
    <property type="project" value="TreeGrafter"/>
</dbReference>